<reference evidence="5 6" key="2">
    <citation type="journal article" date="2008" name="Science">
        <title>Environmental genomics reveals a single-species ecosystem deep within Earth.</title>
        <authorList>
            <person name="Chivian D."/>
            <person name="Brodie E.L."/>
            <person name="Alm E.J."/>
            <person name="Culley D.E."/>
            <person name="Dehal P.S."/>
            <person name="Desantis T.Z."/>
            <person name="Gihring T.M."/>
            <person name="Lapidus A."/>
            <person name="Lin L.H."/>
            <person name="Lowry S.R."/>
            <person name="Moser D.P."/>
            <person name="Richardson P.M."/>
            <person name="Southam G."/>
            <person name="Wanger G."/>
            <person name="Pratt L.M."/>
            <person name="Andersen G.L."/>
            <person name="Hazen T.C."/>
            <person name="Brockman F.J."/>
            <person name="Arkin A.P."/>
            <person name="Onstott T.C."/>
        </authorList>
    </citation>
    <scope>NUCLEOTIDE SEQUENCE [LARGE SCALE GENOMIC DNA]</scope>
    <source>
        <strain evidence="5 6">MP104C</strain>
    </source>
</reference>
<evidence type="ECO:0000256" key="3">
    <source>
        <dbReference type="HAMAP-Rule" id="MF_01488"/>
    </source>
</evidence>
<organism evidence="5 6">
    <name type="scientific">Desulforudis audaxviator (strain MP104C)</name>
    <dbReference type="NCBI Taxonomy" id="477974"/>
    <lineage>
        <taxon>Bacteria</taxon>
        <taxon>Bacillati</taxon>
        <taxon>Bacillota</taxon>
        <taxon>Clostridia</taxon>
        <taxon>Thermoanaerobacterales</taxon>
        <taxon>Candidatus Desulforudaceae</taxon>
        <taxon>Candidatus Desulforudis</taxon>
    </lineage>
</organism>
<dbReference type="STRING" id="477974.Daud_1393"/>
<keyword evidence="3 5" id="KW-0378">Hydrolase</keyword>
<evidence type="ECO:0000259" key="4">
    <source>
        <dbReference type="SMART" id="SM00382"/>
    </source>
</evidence>
<dbReference type="InterPro" id="IPR027417">
    <property type="entry name" value="P-loop_NTPase"/>
</dbReference>
<dbReference type="PANTHER" id="PTHR43788:SF6">
    <property type="entry name" value="DNA HELICASE B"/>
    <property type="match status" value="1"/>
</dbReference>
<dbReference type="SUPFAM" id="SSF47781">
    <property type="entry name" value="RuvA domain 2-like"/>
    <property type="match status" value="1"/>
</dbReference>
<dbReference type="Pfam" id="PF14490">
    <property type="entry name" value="HHH_RecD2"/>
    <property type="match status" value="1"/>
</dbReference>
<keyword evidence="3 5" id="KW-0347">Helicase</keyword>
<dbReference type="InterPro" id="IPR055446">
    <property type="entry name" value="RecD2_N_OB"/>
</dbReference>
<comment type="function">
    <text evidence="3">DNA-dependent ATPase and ATP-dependent 5'-3' DNA helicase. Has no activity on blunt DNA or DNA with 3'-overhangs, requires at least 10 bases of 5'-ssDNA for helicase activity.</text>
</comment>
<dbReference type="RefSeq" id="WP_012302487.1">
    <property type="nucleotide sequence ID" value="NC_010424.1"/>
</dbReference>
<comment type="catalytic activity">
    <reaction evidence="3">
        <text>ATP + H2O = ADP + phosphate + H(+)</text>
        <dbReference type="Rhea" id="RHEA:13065"/>
        <dbReference type="ChEBI" id="CHEBI:15377"/>
        <dbReference type="ChEBI" id="CHEBI:15378"/>
        <dbReference type="ChEBI" id="CHEBI:30616"/>
        <dbReference type="ChEBI" id="CHEBI:43474"/>
        <dbReference type="ChEBI" id="CHEBI:456216"/>
        <dbReference type="EC" id="5.6.2.3"/>
    </reaction>
</comment>
<dbReference type="InterPro" id="IPR029493">
    <property type="entry name" value="RecD2-like_HHH"/>
</dbReference>
<name>B1I4I2_DESAP</name>
<gene>
    <name evidence="3" type="primary">recD2</name>
    <name evidence="5" type="ordered locus">Daud_1393</name>
</gene>
<dbReference type="GO" id="GO:0003677">
    <property type="term" value="F:DNA binding"/>
    <property type="evidence" value="ECO:0007669"/>
    <property type="project" value="UniProtKB-UniRule"/>
</dbReference>
<keyword evidence="6" id="KW-1185">Reference proteome</keyword>
<dbReference type="InterPro" id="IPR050534">
    <property type="entry name" value="Coronavir_polyprotein_1ab"/>
</dbReference>
<dbReference type="HOGENOM" id="CLU_007524_0_3_9"/>
<dbReference type="Pfam" id="PF13245">
    <property type="entry name" value="AAA_19"/>
    <property type="match status" value="1"/>
</dbReference>
<evidence type="ECO:0000313" key="5">
    <source>
        <dbReference type="EMBL" id="ACA59902.1"/>
    </source>
</evidence>
<dbReference type="InterPro" id="IPR041451">
    <property type="entry name" value="RecD2_SH13"/>
</dbReference>
<dbReference type="SMART" id="SM00382">
    <property type="entry name" value="AAA"/>
    <property type="match status" value="1"/>
</dbReference>
<reference evidence="6" key="1">
    <citation type="submission" date="2007-10" db="EMBL/GenBank/DDBJ databases">
        <title>Complete sequence of chromosome of Desulforudis audaxviator MP104C.</title>
        <authorList>
            <person name="Copeland A."/>
            <person name="Lucas S."/>
            <person name="Lapidus A."/>
            <person name="Barry K."/>
            <person name="Glavina del Rio T."/>
            <person name="Dalin E."/>
            <person name="Tice H."/>
            <person name="Bruce D."/>
            <person name="Pitluck S."/>
            <person name="Lowry S.R."/>
            <person name="Larimer F."/>
            <person name="Land M.L."/>
            <person name="Hauser L."/>
            <person name="Kyrpides N."/>
            <person name="Ivanova N.N."/>
            <person name="Richardson P."/>
        </authorList>
    </citation>
    <scope>NUCLEOTIDE SEQUENCE [LARGE SCALE GENOMIC DNA]</scope>
    <source>
        <strain evidence="6">MP104C</strain>
    </source>
</reference>
<dbReference type="InterPro" id="IPR003593">
    <property type="entry name" value="AAA+_ATPase"/>
</dbReference>
<dbReference type="HAMAP" id="MF_01488">
    <property type="entry name" value="RecD2"/>
    <property type="match status" value="1"/>
</dbReference>
<dbReference type="Pfam" id="PF23139">
    <property type="entry name" value="OB_YrrC"/>
    <property type="match status" value="1"/>
</dbReference>
<proteinExistence type="inferred from homology"/>
<protein>
    <recommendedName>
        <fullName evidence="3">ATP-dependent RecD2 DNA helicase</fullName>
        <ecNumber evidence="3">5.6.2.3</ecNumber>
    </recommendedName>
    <alternativeName>
        <fullName evidence="3">DNA 5'-3' helicase subunit RecD2</fullName>
    </alternativeName>
</protein>
<dbReference type="Gene3D" id="1.10.10.2220">
    <property type="match status" value="1"/>
</dbReference>
<dbReference type="SUPFAM" id="SSF52540">
    <property type="entry name" value="P-loop containing nucleoside triphosphate hydrolases"/>
    <property type="match status" value="1"/>
</dbReference>
<comment type="similarity">
    <text evidence="3">Belongs to the RecD family. RecD2 subfamily.</text>
</comment>
<keyword evidence="3" id="KW-0413">Isomerase</keyword>
<dbReference type="CDD" id="cd17933">
    <property type="entry name" value="DEXSc_RecD-like"/>
    <property type="match status" value="1"/>
</dbReference>
<dbReference type="KEGG" id="dau:Daud_1393"/>
<dbReference type="OrthoDB" id="9803432at2"/>
<dbReference type="Pfam" id="PF18335">
    <property type="entry name" value="SH3_13"/>
    <property type="match status" value="1"/>
</dbReference>
<dbReference type="Gene3D" id="3.40.50.300">
    <property type="entry name" value="P-loop containing nucleotide triphosphate hydrolases"/>
    <property type="match status" value="2"/>
</dbReference>
<dbReference type="GO" id="GO:0006310">
    <property type="term" value="P:DNA recombination"/>
    <property type="evidence" value="ECO:0007669"/>
    <property type="project" value="InterPro"/>
</dbReference>
<dbReference type="GO" id="GO:0043139">
    <property type="term" value="F:5'-3' DNA helicase activity"/>
    <property type="evidence" value="ECO:0007669"/>
    <property type="project" value="UniProtKB-UniRule"/>
</dbReference>
<dbReference type="EMBL" id="CP000860">
    <property type="protein sequence ID" value="ACA59902.1"/>
    <property type="molecule type" value="Genomic_DNA"/>
</dbReference>
<dbReference type="Gene3D" id="1.10.150.20">
    <property type="entry name" value="5' to 3' exonuclease, C-terminal subdomain"/>
    <property type="match status" value="1"/>
</dbReference>
<dbReference type="InterPro" id="IPR006345">
    <property type="entry name" value="RecD2"/>
</dbReference>
<keyword evidence="2 3" id="KW-0067">ATP-binding</keyword>
<dbReference type="GO" id="GO:0009338">
    <property type="term" value="C:exodeoxyribonuclease V complex"/>
    <property type="evidence" value="ECO:0007669"/>
    <property type="project" value="TreeGrafter"/>
</dbReference>
<feature type="binding site" evidence="3">
    <location>
        <begin position="341"/>
        <end position="345"/>
    </location>
    <ligand>
        <name>ATP</name>
        <dbReference type="ChEBI" id="CHEBI:30616"/>
    </ligand>
</feature>
<dbReference type="Gene3D" id="2.30.30.940">
    <property type="match status" value="1"/>
</dbReference>
<dbReference type="EC" id="5.6.2.3" evidence="3"/>
<dbReference type="AlphaFoldDB" id="B1I4I2"/>
<keyword evidence="3" id="KW-0238">DNA-binding</keyword>
<dbReference type="InterPro" id="IPR010994">
    <property type="entry name" value="RuvA_2-like"/>
</dbReference>
<dbReference type="Pfam" id="PF14520">
    <property type="entry name" value="HHH_5"/>
    <property type="match status" value="1"/>
</dbReference>
<dbReference type="GO" id="GO:0017116">
    <property type="term" value="F:single-stranded DNA helicase activity"/>
    <property type="evidence" value="ECO:0007669"/>
    <property type="project" value="TreeGrafter"/>
</dbReference>
<dbReference type="GO" id="GO:0005524">
    <property type="term" value="F:ATP binding"/>
    <property type="evidence" value="ECO:0007669"/>
    <property type="project" value="UniProtKB-UniRule"/>
</dbReference>
<evidence type="ECO:0000256" key="1">
    <source>
        <dbReference type="ARBA" id="ARBA00022741"/>
    </source>
</evidence>
<dbReference type="InterPro" id="IPR027785">
    <property type="entry name" value="UvrD-like_helicase_C"/>
</dbReference>
<dbReference type="eggNOG" id="COG0507">
    <property type="taxonomic scope" value="Bacteria"/>
</dbReference>
<sequence>MEVIHGYLERITYYNEENHFTVARLQETGKRELTTIVGNLAGITPGESLKLTGKWVQDPRFGPQFRVERFETVVPATVNGIRKYLGSGLIRGIGPVMAKRIVKVFGLQTLDVIDRSPGRLTEVDGIGPKRVELITRAWADQKEIRGIMIFLQDHGISAAYAAKIYRQYGNASVEIVRTNPYRLAADVHGIGFVTADRIARQVGIDPNSVTRAEEGTLYVLNESTSEGHVYLPYETLVSRAAEMLEVSRDLVVEAVERLAADRRVVREDEAVYLTPFYVAETKLAERLNALRDAGAAVRRVDTAQVIPWVEKRLGLRLAEKQAEAVSLAVSNKILVITGGPGTGKTTIIRAIISIFQALGARVLLAAPTGRAAKRMQEASGHEARTIHRLLEFSPGKGGFQRNQDFPLDADAVIVDEASMIDTLLMNSLVRAVPLSAALILVGDTNQLPPVGPGNVLRDIIDSGRFGVVTLTEIFRQSRESRIVVNAHRINRGEFPDLSPLGSGRPSDFYFIQEEDPETAVQTILKLCKVRIPRRFGYHPIRDIQVLTPMYRGLVGAANLNAELQNLLNPGKDGVVRGHRMFRTGDKVMQVVNNYQKEVFNGDIGRITAVHLEQQQLKVDFDGRAVSYEFSELDELVLAYAVSVHKAQGSEYPVVIMPVMTQHYVLLQRNLVYTGVTRGRNLVVLVGTKKALAIAIRNDEPRRRYTRLRERLAYYDLGNG</sequence>
<evidence type="ECO:0000313" key="6">
    <source>
        <dbReference type="Proteomes" id="UP000008544"/>
    </source>
</evidence>
<dbReference type="Pfam" id="PF13538">
    <property type="entry name" value="UvrD_C_2"/>
    <property type="match status" value="1"/>
</dbReference>
<dbReference type="Proteomes" id="UP000008544">
    <property type="component" value="Chromosome"/>
</dbReference>
<evidence type="ECO:0000256" key="2">
    <source>
        <dbReference type="ARBA" id="ARBA00022840"/>
    </source>
</evidence>
<keyword evidence="1 3" id="KW-0547">Nucleotide-binding</keyword>
<dbReference type="CDD" id="cd18809">
    <property type="entry name" value="SF1_C_RecD"/>
    <property type="match status" value="1"/>
</dbReference>
<feature type="domain" description="AAA+ ATPase" evidence="4">
    <location>
        <begin position="330"/>
        <end position="466"/>
    </location>
</feature>
<dbReference type="PANTHER" id="PTHR43788">
    <property type="entry name" value="DNA2/NAM7 HELICASE FAMILY MEMBER"/>
    <property type="match status" value="1"/>
</dbReference>
<dbReference type="NCBIfam" id="TIGR01448">
    <property type="entry name" value="recD_rel"/>
    <property type="match status" value="1"/>
</dbReference>
<dbReference type="GO" id="GO:0016887">
    <property type="term" value="F:ATP hydrolysis activity"/>
    <property type="evidence" value="ECO:0007669"/>
    <property type="project" value="RHEA"/>
</dbReference>
<accession>B1I4I2</accession>